<feature type="compositionally biased region" description="Basic and acidic residues" evidence="1">
    <location>
        <begin position="55"/>
        <end position="66"/>
    </location>
</feature>
<gene>
    <name evidence="2" type="ORF">CTI12_AA350070</name>
</gene>
<evidence type="ECO:0000313" key="3">
    <source>
        <dbReference type="Proteomes" id="UP000245207"/>
    </source>
</evidence>
<reference evidence="2 3" key="1">
    <citation type="journal article" date="2018" name="Mol. Plant">
        <title>The genome of Artemisia annua provides insight into the evolution of Asteraceae family and artemisinin biosynthesis.</title>
        <authorList>
            <person name="Shen Q."/>
            <person name="Zhang L."/>
            <person name="Liao Z."/>
            <person name="Wang S."/>
            <person name="Yan T."/>
            <person name="Shi P."/>
            <person name="Liu M."/>
            <person name="Fu X."/>
            <person name="Pan Q."/>
            <person name="Wang Y."/>
            <person name="Lv Z."/>
            <person name="Lu X."/>
            <person name="Zhang F."/>
            <person name="Jiang W."/>
            <person name="Ma Y."/>
            <person name="Chen M."/>
            <person name="Hao X."/>
            <person name="Li L."/>
            <person name="Tang Y."/>
            <person name="Lv G."/>
            <person name="Zhou Y."/>
            <person name="Sun X."/>
            <person name="Brodelius P.E."/>
            <person name="Rose J.K.C."/>
            <person name="Tang K."/>
        </authorList>
    </citation>
    <scope>NUCLEOTIDE SEQUENCE [LARGE SCALE GENOMIC DNA]</scope>
    <source>
        <strain evidence="3">cv. Huhao1</strain>
        <tissue evidence="2">Leaf</tissue>
    </source>
</reference>
<protein>
    <submittedName>
        <fullName evidence="2">Amine oxidase</fullName>
    </submittedName>
</protein>
<sequence length="119" mass="13240">MAPLIRHLGLALYRTSSDNSVYVLFDKEGRQVPQKIVIKVGEAFKKILKEFEDKGAHGPKEAKQEKNGVYGKVKDVKKKGRGSKREAMTSSVNTRLAIGLMDALINFTYSCLLPSWTVA</sequence>
<proteinExistence type="predicted"/>
<comment type="caution">
    <text evidence="2">The sequence shown here is derived from an EMBL/GenBank/DDBJ whole genome shotgun (WGS) entry which is preliminary data.</text>
</comment>
<dbReference type="EMBL" id="PKPP01004578">
    <property type="protein sequence ID" value="PWA63728.1"/>
    <property type="molecule type" value="Genomic_DNA"/>
</dbReference>
<organism evidence="2 3">
    <name type="scientific">Artemisia annua</name>
    <name type="common">Sweet wormwood</name>
    <dbReference type="NCBI Taxonomy" id="35608"/>
    <lineage>
        <taxon>Eukaryota</taxon>
        <taxon>Viridiplantae</taxon>
        <taxon>Streptophyta</taxon>
        <taxon>Embryophyta</taxon>
        <taxon>Tracheophyta</taxon>
        <taxon>Spermatophyta</taxon>
        <taxon>Magnoliopsida</taxon>
        <taxon>eudicotyledons</taxon>
        <taxon>Gunneridae</taxon>
        <taxon>Pentapetalae</taxon>
        <taxon>asterids</taxon>
        <taxon>campanulids</taxon>
        <taxon>Asterales</taxon>
        <taxon>Asteraceae</taxon>
        <taxon>Asteroideae</taxon>
        <taxon>Anthemideae</taxon>
        <taxon>Artemisiinae</taxon>
        <taxon>Artemisia</taxon>
    </lineage>
</organism>
<accession>A0A2U1MR35</accession>
<name>A0A2U1MR35_ARTAN</name>
<dbReference type="AlphaFoldDB" id="A0A2U1MR35"/>
<feature type="region of interest" description="Disordered" evidence="1">
    <location>
        <begin position="55"/>
        <end position="87"/>
    </location>
</feature>
<evidence type="ECO:0000256" key="1">
    <source>
        <dbReference type="SAM" id="MobiDB-lite"/>
    </source>
</evidence>
<evidence type="ECO:0000313" key="2">
    <source>
        <dbReference type="EMBL" id="PWA63728.1"/>
    </source>
</evidence>
<keyword evidence="3" id="KW-1185">Reference proteome</keyword>
<dbReference type="STRING" id="35608.A0A2U1MR35"/>
<dbReference type="Proteomes" id="UP000245207">
    <property type="component" value="Unassembled WGS sequence"/>
</dbReference>